<feature type="domain" description="Ketosynthase family 3 (KS3)" evidence="4">
    <location>
        <begin position="6"/>
        <end position="424"/>
    </location>
</feature>
<evidence type="ECO:0000256" key="3">
    <source>
        <dbReference type="RuleBase" id="RU003694"/>
    </source>
</evidence>
<keyword evidence="2 3" id="KW-0808">Transferase</keyword>
<dbReference type="InterPro" id="IPR014031">
    <property type="entry name" value="Ketoacyl_synth_C"/>
</dbReference>
<dbReference type="InterPro" id="IPR016039">
    <property type="entry name" value="Thiolase-like"/>
</dbReference>
<dbReference type="PROSITE" id="PS52004">
    <property type="entry name" value="KS3_2"/>
    <property type="match status" value="1"/>
</dbReference>
<dbReference type="AlphaFoldDB" id="A0A1G9R1H9"/>
<dbReference type="PANTHER" id="PTHR11712">
    <property type="entry name" value="POLYKETIDE SYNTHASE-RELATED"/>
    <property type="match status" value="1"/>
</dbReference>
<dbReference type="Proteomes" id="UP000183376">
    <property type="component" value="Chromosome I"/>
</dbReference>
<dbReference type="Pfam" id="PF02801">
    <property type="entry name" value="Ketoacyl-synt_C"/>
    <property type="match status" value="1"/>
</dbReference>
<dbReference type="InterPro" id="IPR014030">
    <property type="entry name" value="Ketoacyl_synth_N"/>
</dbReference>
<dbReference type="GO" id="GO:0004315">
    <property type="term" value="F:3-oxoacyl-[acyl-carrier-protein] synthase activity"/>
    <property type="evidence" value="ECO:0007669"/>
    <property type="project" value="TreeGrafter"/>
</dbReference>
<gene>
    <name evidence="5" type="ORF">SAMN04489726_0148</name>
</gene>
<accession>A0A1G9R1H9</accession>
<protein>
    <submittedName>
        <fullName evidence="5">3-oxoacyl-[acyl-carrier-protein] synthase II</fullName>
    </submittedName>
</protein>
<evidence type="ECO:0000313" key="5">
    <source>
        <dbReference type="EMBL" id="SDM17098.1"/>
    </source>
</evidence>
<dbReference type="InterPro" id="IPR000794">
    <property type="entry name" value="Beta-ketoacyl_synthase"/>
</dbReference>
<comment type="similarity">
    <text evidence="1 3">Belongs to the thiolase-like superfamily. Beta-ketoacyl-ACP synthases family.</text>
</comment>
<dbReference type="SUPFAM" id="SSF53901">
    <property type="entry name" value="Thiolase-like"/>
    <property type="match status" value="2"/>
</dbReference>
<dbReference type="CDD" id="cd00834">
    <property type="entry name" value="KAS_I_II"/>
    <property type="match status" value="1"/>
</dbReference>
<dbReference type="PANTHER" id="PTHR11712:SF336">
    <property type="entry name" value="3-OXOACYL-[ACYL-CARRIER-PROTEIN] SYNTHASE, MITOCHONDRIAL"/>
    <property type="match status" value="1"/>
</dbReference>
<dbReference type="SMART" id="SM00825">
    <property type="entry name" value="PKS_KS"/>
    <property type="match status" value="1"/>
</dbReference>
<evidence type="ECO:0000259" key="4">
    <source>
        <dbReference type="PROSITE" id="PS52004"/>
    </source>
</evidence>
<proteinExistence type="inferred from homology"/>
<dbReference type="Gene3D" id="3.40.47.10">
    <property type="match status" value="1"/>
</dbReference>
<sequence>MIAVGGRRVVVTGIGVVTPLGNTVEEFFDNLCDGRSGVGELTRFDTSRCPIKRAAELSDFDPAEHGISERDIRVTARFQWLAIAASQAAAADAGLDLPRNEIHSDAARSPKKLDRFGVAIGVAYSNAEILQRQYKLLEQGGSRSISARLCNLTLPNSPTSAVSIRHGLTGPLVTVSGASASGAESLIAAYDKIKYGRAELMLSGGAESAVNEITIAAFAQNRTGSRIGICRPFDNKRDGTILGEGAGVVVLEDLEHARARGARIYGEVLGYGLRGDAYDMSDIRPDEAPGMRACLEEALLDTGVSTTEVGYINVHGTGTKMNDPAEAFAIRKVFGSDPASSPLVSGTKGATGHMLGGTGGVEFITALLASHHNRVPPTYGLEDPDPRCADLNHVVGKGIPASVPTAITTSVGMGGNNSAIMVRGWSGGEEPA</sequence>
<keyword evidence="6" id="KW-1185">Reference proteome</keyword>
<evidence type="ECO:0000256" key="2">
    <source>
        <dbReference type="ARBA" id="ARBA00022679"/>
    </source>
</evidence>
<name>A0A1G9R1H9_ALLAB</name>
<dbReference type="eggNOG" id="COG0304">
    <property type="taxonomic scope" value="Bacteria"/>
</dbReference>
<evidence type="ECO:0000256" key="1">
    <source>
        <dbReference type="ARBA" id="ARBA00008467"/>
    </source>
</evidence>
<dbReference type="STRING" id="211114.SAMN04489726_0148"/>
<dbReference type="EMBL" id="LT629701">
    <property type="protein sequence ID" value="SDM17098.1"/>
    <property type="molecule type" value="Genomic_DNA"/>
</dbReference>
<dbReference type="InterPro" id="IPR020841">
    <property type="entry name" value="PKS_Beta-ketoAc_synthase_dom"/>
</dbReference>
<organism evidence="5 6">
    <name type="scientific">Allokutzneria albata</name>
    <name type="common">Kibdelosporangium albatum</name>
    <dbReference type="NCBI Taxonomy" id="211114"/>
    <lineage>
        <taxon>Bacteria</taxon>
        <taxon>Bacillati</taxon>
        <taxon>Actinomycetota</taxon>
        <taxon>Actinomycetes</taxon>
        <taxon>Pseudonocardiales</taxon>
        <taxon>Pseudonocardiaceae</taxon>
        <taxon>Allokutzneria</taxon>
    </lineage>
</organism>
<evidence type="ECO:0000313" key="6">
    <source>
        <dbReference type="Proteomes" id="UP000183376"/>
    </source>
</evidence>
<dbReference type="RefSeq" id="WP_052408107.1">
    <property type="nucleotide sequence ID" value="NZ_JOEF01000036.1"/>
</dbReference>
<dbReference type="Pfam" id="PF00109">
    <property type="entry name" value="ketoacyl-synt"/>
    <property type="match status" value="1"/>
</dbReference>
<dbReference type="GO" id="GO:0006633">
    <property type="term" value="P:fatty acid biosynthetic process"/>
    <property type="evidence" value="ECO:0007669"/>
    <property type="project" value="TreeGrafter"/>
</dbReference>
<reference evidence="5 6" key="1">
    <citation type="submission" date="2016-10" db="EMBL/GenBank/DDBJ databases">
        <authorList>
            <person name="de Groot N.N."/>
        </authorList>
    </citation>
    <scope>NUCLEOTIDE SEQUENCE [LARGE SCALE GENOMIC DNA]</scope>
    <source>
        <strain evidence="5 6">DSM 44149</strain>
    </source>
</reference>